<comment type="caution">
    <text evidence="1">The sequence shown here is derived from an EMBL/GenBank/DDBJ whole genome shotgun (WGS) entry which is preliminary data.</text>
</comment>
<dbReference type="Gene3D" id="2.130.10.10">
    <property type="entry name" value="YVTN repeat-like/Quinoprotein amine dehydrogenase"/>
    <property type="match status" value="1"/>
</dbReference>
<dbReference type="InterPro" id="IPR015943">
    <property type="entry name" value="WD40/YVTN_repeat-like_dom_sf"/>
</dbReference>
<organism evidence="1 2">
    <name type="scientific">Pythium oligandrum</name>
    <name type="common">Mycoparasitic fungus</name>
    <dbReference type="NCBI Taxonomy" id="41045"/>
    <lineage>
        <taxon>Eukaryota</taxon>
        <taxon>Sar</taxon>
        <taxon>Stramenopiles</taxon>
        <taxon>Oomycota</taxon>
        <taxon>Peronosporomycetes</taxon>
        <taxon>Pythiales</taxon>
        <taxon>Pythiaceae</taxon>
        <taxon>Pythium</taxon>
    </lineage>
</organism>
<dbReference type="InterPro" id="IPR036322">
    <property type="entry name" value="WD40_repeat_dom_sf"/>
</dbReference>
<dbReference type="PANTHER" id="PTHR16317:SF1">
    <property type="entry name" value="KICSTOR COMPLEX PROTEIN ITFG2"/>
    <property type="match status" value="1"/>
</dbReference>
<dbReference type="SUPFAM" id="SSF50978">
    <property type="entry name" value="WD40 repeat-like"/>
    <property type="match status" value="1"/>
</dbReference>
<accession>A0A8K1CLL0</accession>
<dbReference type="GO" id="GO:0032006">
    <property type="term" value="P:regulation of TOR signaling"/>
    <property type="evidence" value="ECO:0007669"/>
    <property type="project" value="TreeGrafter"/>
</dbReference>
<proteinExistence type="predicted"/>
<dbReference type="InterPro" id="IPR031793">
    <property type="entry name" value="KICSTOR_ITFG2"/>
</dbReference>
<dbReference type="AlphaFoldDB" id="A0A8K1CLL0"/>
<reference evidence="1" key="1">
    <citation type="submission" date="2019-03" db="EMBL/GenBank/DDBJ databases">
        <title>Long read genome sequence of the mycoparasitic Pythium oligandrum ATCC 38472 isolated from sugarbeet rhizosphere.</title>
        <authorList>
            <person name="Gaulin E."/>
        </authorList>
    </citation>
    <scope>NUCLEOTIDE SEQUENCE</scope>
    <source>
        <strain evidence="1">ATCC 38472_TT</strain>
    </source>
</reference>
<sequence>MEQLEIVPTYVAQLDGKILPNAHAEVDVDGDDLIDIIFGSMGGVVTVFKITPSDRLIKWKEHRVDGCVTSIYADTNEGNDTRIFVATAEGSCYVFQTTDSGDEFRPASEFRMALNVSDVLVYHGFLLFGTRDGSILMYEPDQNAFGGYKQVQTYDLGDEIESFLLYPNRSGGRSSRLLVLCASGAIFTFHPGDSETEPSAYAWSGPVLTPSAKTTTQFVIGGIRAASISDAVACGSVTGRIDVFSAGAERLWSYKIPEAVVALDRLSISKDEDVIIACTWSGELIAVLNPDRIVRFRMFLPTSSMFCTNLTTRSEGDRPVERALVGVSTSGVISIYRAIEGALAHALTAKTILDVVQEHAIGEQMDDEDKRRALLQQARERISEPISPAIAAILNKETPTVQDLVRLATLRAW</sequence>
<dbReference type="Proteomes" id="UP000794436">
    <property type="component" value="Unassembled WGS sequence"/>
</dbReference>
<gene>
    <name evidence="1" type="ORF">Poli38472_008411</name>
</gene>
<name>A0A8K1CLL0_PYTOL</name>
<dbReference type="EMBL" id="SPLM01000037">
    <property type="protein sequence ID" value="TMW65769.1"/>
    <property type="molecule type" value="Genomic_DNA"/>
</dbReference>
<evidence type="ECO:0000313" key="2">
    <source>
        <dbReference type="Proteomes" id="UP000794436"/>
    </source>
</evidence>
<evidence type="ECO:0000313" key="1">
    <source>
        <dbReference type="EMBL" id="TMW65769.1"/>
    </source>
</evidence>
<dbReference type="PANTHER" id="PTHR16317">
    <property type="entry name" value="INTEGRIN ALPHA REPEAT DOMAIN-CONTAINING"/>
    <property type="match status" value="1"/>
</dbReference>
<dbReference type="OrthoDB" id="9996127at2759"/>
<keyword evidence="2" id="KW-1185">Reference proteome</keyword>
<protein>
    <submittedName>
        <fullName evidence="1">Uncharacterized protein</fullName>
    </submittedName>
</protein>